<protein>
    <submittedName>
        <fullName evidence="1">Uncharacterized protein</fullName>
    </submittedName>
</protein>
<proteinExistence type="predicted"/>
<accession>A0AA39NVC2</accession>
<gene>
    <name evidence="1" type="ORF">IW261DRAFT_1424498</name>
</gene>
<name>A0AA39NVC2_9AGAR</name>
<keyword evidence="2" id="KW-1185">Reference proteome</keyword>
<evidence type="ECO:0000313" key="2">
    <source>
        <dbReference type="Proteomes" id="UP001175227"/>
    </source>
</evidence>
<dbReference type="AlphaFoldDB" id="A0AA39NVC2"/>
<dbReference type="EMBL" id="JAUEPR010000042">
    <property type="protein sequence ID" value="KAK0472279.1"/>
    <property type="molecule type" value="Genomic_DNA"/>
</dbReference>
<evidence type="ECO:0000313" key="1">
    <source>
        <dbReference type="EMBL" id="KAK0472279.1"/>
    </source>
</evidence>
<sequence>MPDGPPSFATMKHFKKETATDASLLELHCRETPRIFPPLFSHLCFYTPLGTGYRYTSEFLETTSSVAFLHKDLILFFPGNASSVDVDDHHHVLILRDMGLAHKLLPSHLQIIANEGPDNWYLREHFSLSEDGKEDGRECLLIPKLVDTTGISQDSPFVTQKFLLYSHSVFRAEKYRKNKACGRGGDLVAEVVTLRNEAPLWPEVESSRILWKTSFGACRLRRSADVPVLGESPSICPAV</sequence>
<reference evidence="1" key="1">
    <citation type="submission" date="2023-06" db="EMBL/GenBank/DDBJ databases">
        <authorList>
            <consortium name="Lawrence Berkeley National Laboratory"/>
            <person name="Ahrendt S."/>
            <person name="Sahu N."/>
            <person name="Indic B."/>
            <person name="Wong-Bajracharya J."/>
            <person name="Merenyi Z."/>
            <person name="Ke H.-M."/>
            <person name="Monk M."/>
            <person name="Kocsube S."/>
            <person name="Drula E."/>
            <person name="Lipzen A."/>
            <person name="Balint B."/>
            <person name="Henrissat B."/>
            <person name="Andreopoulos B."/>
            <person name="Martin F.M."/>
            <person name="Harder C.B."/>
            <person name="Rigling D."/>
            <person name="Ford K.L."/>
            <person name="Foster G.D."/>
            <person name="Pangilinan J."/>
            <person name="Papanicolaou A."/>
            <person name="Barry K."/>
            <person name="LaButti K."/>
            <person name="Viragh M."/>
            <person name="Koriabine M."/>
            <person name="Yan M."/>
            <person name="Riley R."/>
            <person name="Champramary S."/>
            <person name="Plett K.L."/>
            <person name="Tsai I.J."/>
            <person name="Slot J."/>
            <person name="Sipos G."/>
            <person name="Plett J."/>
            <person name="Nagy L.G."/>
            <person name="Grigoriev I.V."/>
        </authorList>
    </citation>
    <scope>NUCLEOTIDE SEQUENCE</scope>
    <source>
        <strain evidence="1">ICMP 16352</strain>
    </source>
</reference>
<comment type="caution">
    <text evidence="1">The sequence shown here is derived from an EMBL/GenBank/DDBJ whole genome shotgun (WGS) entry which is preliminary data.</text>
</comment>
<dbReference type="Proteomes" id="UP001175227">
    <property type="component" value="Unassembled WGS sequence"/>
</dbReference>
<organism evidence="1 2">
    <name type="scientific">Armillaria novae-zelandiae</name>
    <dbReference type="NCBI Taxonomy" id="153914"/>
    <lineage>
        <taxon>Eukaryota</taxon>
        <taxon>Fungi</taxon>
        <taxon>Dikarya</taxon>
        <taxon>Basidiomycota</taxon>
        <taxon>Agaricomycotina</taxon>
        <taxon>Agaricomycetes</taxon>
        <taxon>Agaricomycetidae</taxon>
        <taxon>Agaricales</taxon>
        <taxon>Marasmiineae</taxon>
        <taxon>Physalacriaceae</taxon>
        <taxon>Armillaria</taxon>
    </lineage>
</organism>